<dbReference type="Gene3D" id="3.30.70.270">
    <property type="match status" value="1"/>
</dbReference>
<dbReference type="InterPro" id="IPR052117">
    <property type="entry name" value="Cas10/Csm1_subtype-III-A"/>
</dbReference>
<accession>A0A7C3VK69</accession>
<dbReference type="Pfam" id="PF22335">
    <property type="entry name" value="Cas10-Cmr2_palm2"/>
    <property type="match status" value="1"/>
</dbReference>
<dbReference type="GO" id="GO:0004527">
    <property type="term" value="F:exonuclease activity"/>
    <property type="evidence" value="ECO:0007669"/>
    <property type="project" value="UniProtKB-KW"/>
</dbReference>
<evidence type="ECO:0000256" key="10">
    <source>
        <dbReference type="ARBA" id="ARBA00023118"/>
    </source>
</evidence>
<dbReference type="GO" id="GO:0016740">
    <property type="term" value="F:transferase activity"/>
    <property type="evidence" value="ECO:0007669"/>
    <property type="project" value="UniProtKB-KW"/>
</dbReference>
<evidence type="ECO:0000256" key="9">
    <source>
        <dbReference type="ARBA" id="ARBA00022840"/>
    </source>
</evidence>
<proteinExistence type="inferred from homology"/>
<evidence type="ECO:0000259" key="12">
    <source>
        <dbReference type="PROSITE" id="PS50887"/>
    </source>
</evidence>
<dbReference type="GO" id="GO:0004519">
    <property type="term" value="F:endonuclease activity"/>
    <property type="evidence" value="ECO:0007669"/>
    <property type="project" value="UniProtKB-KW"/>
</dbReference>
<dbReference type="PROSITE" id="PS50887">
    <property type="entry name" value="GGDEF"/>
    <property type="match status" value="1"/>
</dbReference>
<dbReference type="PANTHER" id="PTHR36528">
    <property type="entry name" value="CRISPR SYSTEM SINGLE-STRAND-SPECIFIC DEOXYRIBONUCLEASE CAS10/CSM1 (SUBTYPE III-A)"/>
    <property type="match status" value="1"/>
</dbReference>
<evidence type="ECO:0000256" key="11">
    <source>
        <dbReference type="ARBA" id="ARBA00032922"/>
    </source>
</evidence>
<dbReference type="InterPro" id="IPR013408">
    <property type="entry name" value="Cas10/Csm1"/>
</dbReference>
<dbReference type="PANTHER" id="PTHR36528:SF1">
    <property type="entry name" value="CRISPR SYSTEM SINGLE-STRAND-SPECIFIC DEOXYRIBONUCLEASE CAS10_CSM1 (SUBTYPE III-A)"/>
    <property type="match status" value="1"/>
</dbReference>
<evidence type="ECO:0000256" key="7">
    <source>
        <dbReference type="ARBA" id="ARBA00022801"/>
    </source>
</evidence>
<keyword evidence="7" id="KW-0378">Hydrolase</keyword>
<keyword evidence="9" id="KW-0067">ATP-binding</keyword>
<keyword evidence="5" id="KW-0547">Nucleotide-binding</keyword>
<dbReference type="InterPro" id="IPR054767">
    <property type="entry name" value="Cas10-Cmr2_palm2"/>
</dbReference>
<dbReference type="EMBL" id="DSPX01000234">
    <property type="protein sequence ID" value="HGG03432.1"/>
    <property type="molecule type" value="Genomic_DNA"/>
</dbReference>
<keyword evidence="10" id="KW-0051">Antiviral defense</keyword>
<feature type="domain" description="GGDEF" evidence="12">
    <location>
        <begin position="460"/>
        <end position="612"/>
    </location>
</feature>
<dbReference type="GO" id="GO:0005524">
    <property type="term" value="F:ATP binding"/>
    <property type="evidence" value="ECO:0007669"/>
    <property type="project" value="UniProtKB-KW"/>
</dbReference>
<comment type="similarity">
    <text evidence="1">Belongs to the CRISPR-associated Cas10/Csm1 family.</text>
</comment>
<name>A0A7C3VK69_9CYAN</name>
<keyword evidence="4" id="KW-0540">Nuclease</keyword>
<dbReference type="InterPro" id="IPR043128">
    <property type="entry name" value="Rev_trsase/Diguanyl_cyclase"/>
</dbReference>
<evidence type="ECO:0000256" key="4">
    <source>
        <dbReference type="ARBA" id="ARBA00022722"/>
    </source>
</evidence>
<dbReference type="InterPro" id="IPR041062">
    <property type="entry name" value="Csm1_B"/>
</dbReference>
<keyword evidence="6" id="KW-0255">Endonuclease</keyword>
<keyword evidence="3" id="KW-0808">Transferase</keyword>
<dbReference type="Pfam" id="PF18211">
    <property type="entry name" value="Csm1_B"/>
    <property type="match status" value="1"/>
</dbReference>
<organism evidence="13">
    <name type="scientific">Planktothricoides sp. SpSt-374</name>
    <dbReference type="NCBI Taxonomy" id="2282167"/>
    <lineage>
        <taxon>Bacteria</taxon>
        <taxon>Bacillati</taxon>
        <taxon>Cyanobacteriota</taxon>
        <taxon>Cyanophyceae</taxon>
        <taxon>Oscillatoriophycideae</taxon>
        <taxon>Oscillatoriales</taxon>
        <taxon>Oscillatoriaceae</taxon>
        <taxon>Planktothricoides</taxon>
    </lineage>
</organism>
<dbReference type="GO" id="GO:0051607">
    <property type="term" value="P:defense response to virus"/>
    <property type="evidence" value="ECO:0007669"/>
    <property type="project" value="UniProtKB-KW"/>
</dbReference>
<keyword evidence="8" id="KW-0269">Exonuclease</keyword>
<dbReference type="AlphaFoldDB" id="A0A7C3VK69"/>
<reference evidence="13" key="1">
    <citation type="journal article" date="2020" name="mSystems">
        <title>Genome- and Community-Level Interaction Insights into Carbon Utilization and Element Cycling Functions of Hydrothermarchaeota in Hydrothermal Sediment.</title>
        <authorList>
            <person name="Zhou Z."/>
            <person name="Liu Y."/>
            <person name="Xu W."/>
            <person name="Pan J."/>
            <person name="Luo Z.H."/>
            <person name="Li M."/>
        </authorList>
    </citation>
    <scope>NUCLEOTIDE SEQUENCE [LARGE SCALE GENOMIC DNA]</scope>
    <source>
        <strain evidence="13">SpSt-374</strain>
    </source>
</reference>
<sequence>MTKPSATDVALQITQQAIAVLAEWAGVTLPPECIGSGEDAVVRRVKQMLGWPDGGQPQPLRLLFDGVNLGRGQTEKHYWQAKAIADEDPQIYYPQTEPPNLEPLRVEVKTALGSISGGDWQNLSVLTLILEKFGSYLSFGEADIALVDLAKSAGAVATALASHPDSDRLSLIAGDLSGIQKFIYTITADGALKSLRARSFFLELVLEEVVQQLLEALNLLRPNVIYAGGGNLYIVASGDREKVTDTVQQVRTRFNDWLLDNYQGKIFLALDVLDFPVAAVGTGSFGAYWSDATKKLAEQKSRKFENHINKLLAVKTSYTPCRVCHRDDSPNLKPLNQYEPDSPIACGNCRQMFELGGQLLRVEAILRSRQKDLPKQPKGTIEIKLGSDSIYYHLFNDSQQIPDVSEAETVFLVNDWQIDKYRPNYHTMPLLLGNYGKESEVEPGQFMRAGEMAATAIGIERLGYLRMDADQLGRIFAEGLGDKKTLPRVAGLSRQMSYFFKVYLNSLAKWRNKNCPAKMQRLTEDTRPTLMFIYAGGDDLFVSGAWNEVIEFAFDVYQCFRAYTGNNPDITLSGGVSIEDVKFPLYQAAESSKQAEKAAKGNGRDSFGLFGEKFKWEEWLGIKDATIIDEDVRAYLSVEKSQPELWGVLPLVQALWDSKLELNYARSFVRNLLLTAELQKQMLKKVQEKQVDMDWRAIRYYLHLPKIAYTLARLPSQIRDRDDFAPVRTSLKSPYNAPYFRAIATWLELLNRT</sequence>
<dbReference type="NCBIfam" id="TIGR02578">
    <property type="entry name" value="cas_TM1811_Csm1"/>
    <property type="match status" value="1"/>
</dbReference>
<protein>
    <recommendedName>
        <fullName evidence="2">CRISPR system single-strand-specific deoxyribonuclease Cas10/Csm1 (subtype III-A)</fullName>
    </recommendedName>
    <alternativeName>
        <fullName evidence="11">Cyclic oligoadenylate synthase</fullName>
    </alternativeName>
</protein>
<evidence type="ECO:0000256" key="1">
    <source>
        <dbReference type="ARBA" id="ARBA00005700"/>
    </source>
</evidence>
<evidence type="ECO:0000256" key="8">
    <source>
        <dbReference type="ARBA" id="ARBA00022839"/>
    </source>
</evidence>
<evidence type="ECO:0000256" key="6">
    <source>
        <dbReference type="ARBA" id="ARBA00022759"/>
    </source>
</evidence>
<evidence type="ECO:0000313" key="13">
    <source>
        <dbReference type="EMBL" id="HGG03432.1"/>
    </source>
</evidence>
<evidence type="ECO:0000256" key="3">
    <source>
        <dbReference type="ARBA" id="ARBA00022679"/>
    </source>
</evidence>
<evidence type="ECO:0000256" key="5">
    <source>
        <dbReference type="ARBA" id="ARBA00022741"/>
    </source>
</evidence>
<comment type="caution">
    <text evidence="13">The sequence shown here is derived from an EMBL/GenBank/DDBJ whole genome shotgun (WGS) entry which is preliminary data.</text>
</comment>
<evidence type="ECO:0000256" key="2">
    <source>
        <dbReference type="ARBA" id="ARBA00014333"/>
    </source>
</evidence>
<dbReference type="InterPro" id="IPR000160">
    <property type="entry name" value="GGDEF_dom"/>
</dbReference>
<gene>
    <name evidence="13" type="primary">cas10</name>
    <name evidence="13" type="ORF">ENR15_23040</name>
</gene>